<proteinExistence type="predicted"/>
<dbReference type="Proteomes" id="UP001595886">
    <property type="component" value="Unassembled WGS sequence"/>
</dbReference>
<sequence>MTPVAGNARSIAAFAPLTELALRTLAEAGPGRFSDLDAAARHDLAYARSLSPAQRLAALNDILLLAEAFGLPPVSREPIAIHGELLL</sequence>
<comment type="caution">
    <text evidence="1">The sequence shown here is derived from an EMBL/GenBank/DDBJ whole genome shotgun (WGS) entry which is preliminary data.</text>
</comment>
<dbReference type="EMBL" id="JBHSHD010000010">
    <property type="protein sequence ID" value="MFC4821553.1"/>
    <property type="molecule type" value="Genomic_DNA"/>
</dbReference>
<organism evidence="1 2">
    <name type="scientific">Dokdonella ginsengisoli</name>
    <dbReference type="NCBI Taxonomy" id="363846"/>
    <lineage>
        <taxon>Bacteria</taxon>
        <taxon>Pseudomonadati</taxon>
        <taxon>Pseudomonadota</taxon>
        <taxon>Gammaproteobacteria</taxon>
        <taxon>Lysobacterales</taxon>
        <taxon>Rhodanobacteraceae</taxon>
        <taxon>Dokdonella</taxon>
    </lineage>
</organism>
<name>A0ABV9QW34_9GAMM</name>
<accession>A0ABV9QW34</accession>
<gene>
    <name evidence="1" type="ORF">ACFO6Q_14560</name>
</gene>
<evidence type="ECO:0000313" key="1">
    <source>
        <dbReference type="EMBL" id="MFC4821553.1"/>
    </source>
</evidence>
<dbReference type="RefSeq" id="WP_380021830.1">
    <property type="nucleotide sequence ID" value="NZ_JBHSHD010000010.1"/>
</dbReference>
<reference evidence="2" key="1">
    <citation type="journal article" date="2019" name="Int. J. Syst. Evol. Microbiol.">
        <title>The Global Catalogue of Microorganisms (GCM) 10K type strain sequencing project: providing services to taxonomists for standard genome sequencing and annotation.</title>
        <authorList>
            <consortium name="The Broad Institute Genomics Platform"/>
            <consortium name="The Broad Institute Genome Sequencing Center for Infectious Disease"/>
            <person name="Wu L."/>
            <person name="Ma J."/>
        </authorList>
    </citation>
    <scope>NUCLEOTIDE SEQUENCE [LARGE SCALE GENOMIC DNA]</scope>
    <source>
        <strain evidence="2">CCUG 30340</strain>
    </source>
</reference>
<protein>
    <submittedName>
        <fullName evidence="1">Uncharacterized protein</fullName>
    </submittedName>
</protein>
<evidence type="ECO:0000313" key="2">
    <source>
        <dbReference type="Proteomes" id="UP001595886"/>
    </source>
</evidence>
<keyword evidence="2" id="KW-1185">Reference proteome</keyword>